<gene>
    <name evidence="1" type="primary">Acey_s0236.g3223</name>
    <name evidence="1" type="ORF">Y032_0236g3223</name>
</gene>
<keyword evidence="2" id="KW-1185">Reference proteome</keyword>
<evidence type="ECO:0000313" key="1">
    <source>
        <dbReference type="EMBL" id="EYB89102.1"/>
    </source>
</evidence>
<organism evidence="1 2">
    <name type="scientific">Ancylostoma ceylanicum</name>
    <dbReference type="NCBI Taxonomy" id="53326"/>
    <lineage>
        <taxon>Eukaryota</taxon>
        <taxon>Metazoa</taxon>
        <taxon>Ecdysozoa</taxon>
        <taxon>Nematoda</taxon>
        <taxon>Chromadorea</taxon>
        <taxon>Rhabditida</taxon>
        <taxon>Rhabditina</taxon>
        <taxon>Rhabditomorpha</taxon>
        <taxon>Strongyloidea</taxon>
        <taxon>Ancylostomatidae</taxon>
        <taxon>Ancylostomatinae</taxon>
        <taxon>Ancylostoma</taxon>
    </lineage>
</organism>
<dbReference type="AlphaFoldDB" id="A0A016SFF1"/>
<sequence length="130" mass="14810">MDNKRPFTCERDDSRTGSHDLACLTEPVVISRSNAARCGDLHHRAGAEKVRVSHPYRTCPAVEATVFDSSREMRIERRDQRGSRDTLIPLLSGMVILFNMFKLVKHVSLKLTGLAVTIWNFYCGLRKVDY</sequence>
<accession>A0A016SFF1</accession>
<dbReference type="EMBL" id="JARK01001572">
    <property type="protein sequence ID" value="EYB89102.1"/>
    <property type="molecule type" value="Genomic_DNA"/>
</dbReference>
<reference evidence="2" key="1">
    <citation type="journal article" date="2015" name="Nat. Genet.">
        <title>The genome and transcriptome of the zoonotic hookworm Ancylostoma ceylanicum identify infection-specific gene families.</title>
        <authorList>
            <person name="Schwarz E.M."/>
            <person name="Hu Y."/>
            <person name="Antoshechkin I."/>
            <person name="Miller M.M."/>
            <person name="Sternberg P.W."/>
            <person name="Aroian R.V."/>
        </authorList>
    </citation>
    <scope>NUCLEOTIDE SEQUENCE</scope>
    <source>
        <strain evidence="2">HY135</strain>
    </source>
</reference>
<proteinExistence type="predicted"/>
<protein>
    <submittedName>
        <fullName evidence="1">Uncharacterized protein</fullName>
    </submittedName>
</protein>
<name>A0A016SFF1_9BILA</name>
<comment type="caution">
    <text evidence="1">The sequence shown here is derived from an EMBL/GenBank/DDBJ whole genome shotgun (WGS) entry which is preliminary data.</text>
</comment>
<dbReference type="Proteomes" id="UP000024635">
    <property type="component" value="Unassembled WGS sequence"/>
</dbReference>
<evidence type="ECO:0000313" key="2">
    <source>
        <dbReference type="Proteomes" id="UP000024635"/>
    </source>
</evidence>